<dbReference type="RefSeq" id="WP_104252837.1">
    <property type="nucleotide sequence ID" value="NZ_CANKVH010000001.1"/>
</dbReference>
<protein>
    <submittedName>
        <fullName evidence="2">YggT family protein</fullName>
    </submittedName>
</protein>
<dbReference type="Proteomes" id="UP000490386">
    <property type="component" value="Unassembled WGS sequence"/>
</dbReference>
<evidence type="ECO:0000313" key="2">
    <source>
        <dbReference type="EMBL" id="KAB1638323.1"/>
    </source>
</evidence>
<dbReference type="GO" id="GO:0016020">
    <property type="term" value="C:membrane"/>
    <property type="evidence" value="ECO:0007669"/>
    <property type="project" value="InterPro"/>
</dbReference>
<name>A0A7J5B2T3_9MICO</name>
<keyword evidence="1" id="KW-0812">Transmembrane</keyword>
<dbReference type="EMBL" id="WBJX01000002">
    <property type="protein sequence ID" value="KAB1638323.1"/>
    <property type="molecule type" value="Genomic_DNA"/>
</dbReference>
<keyword evidence="1" id="KW-0472">Membrane</keyword>
<feature type="transmembrane region" description="Helical" evidence="1">
    <location>
        <begin position="6"/>
        <end position="25"/>
    </location>
</feature>
<evidence type="ECO:0000313" key="3">
    <source>
        <dbReference type="Proteomes" id="UP000490386"/>
    </source>
</evidence>
<sequence>MNILGAILGFVIGLYIMVMWGRLILDYARMFAPRWKPKGFVLVLCEGVYSLTDPPLRAVRKVVPPLRIGNIALDLAWIIVMFALVITSNLVRLL</sequence>
<keyword evidence="3" id="KW-1185">Reference proteome</keyword>
<evidence type="ECO:0000256" key="1">
    <source>
        <dbReference type="SAM" id="Phobius"/>
    </source>
</evidence>
<dbReference type="InterPro" id="IPR003425">
    <property type="entry name" value="CCB3/YggT"/>
</dbReference>
<feature type="transmembrane region" description="Helical" evidence="1">
    <location>
        <begin position="71"/>
        <end position="91"/>
    </location>
</feature>
<reference evidence="2 3" key="1">
    <citation type="submission" date="2019-09" db="EMBL/GenBank/DDBJ databases">
        <title>Phylogeny of genus Pseudoclavibacter and closely related genus.</title>
        <authorList>
            <person name="Li Y."/>
        </authorList>
    </citation>
    <scope>NUCLEOTIDE SEQUENCE [LARGE SCALE GENOMIC DNA]</scope>
    <source>
        <strain evidence="2 3">THG-MD12</strain>
    </source>
</reference>
<proteinExistence type="predicted"/>
<gene>
    <name evidence="2" type="ORF">F8O03_07960</name>
</gene>
<dbReference type="Pfam" id="PF02325">
    <property type="entry name" value="CCB3_YggT"/>
    <property type="match status" value="1"/>
</dbReference>
<dbReference type="OrthoDB" id="3216131at2"/>
<comment type="caution">
    <text evidence="2">The sequence shown here is derived from an EMBL/GenBank/DDBJ whole genome shotgun (WGS) entry which is preliminary data.</text>
</comment>
<accession>A0A7J5B2T3</accession>
<dbReference type="AlphaFoldDB" id="A0A7J5B2T3"/>
<keyword evidence="1" id="KW-1133">Transmembrane helix</keyword>
<organism evidence="2 3">
    <name type="scientific">Pseudoclavibacter terrae</name>
    <dbReference type="NCBI Taxonomy" id="1530195"/>
    <lineage>
        <taxon>Bacteria</taxon>
        <taxon>Bacillati</taxon>
        <taxon>Actinomycetota</taxon>
        <taxon>Actinomycetes</taxon>
        <taxon>Micrococcales</taxon>
        <taxon>Microbacteriaceae</taxon>
        <taxon>Pseudoclavibacter</taxon>
    </lineage>
</organism>